<dbReference type="EMBL" id="MU393477">
    <property type="protein sequence ID" value="KAI4865096.1"/>
    <property type="molecule type" value="Genomic_DNA"/>
</dbReference>
<accession>A0ACB9Z0R8</accession>
<keyword evidence="2" id="KW-1185">Reference proteome</keyword>
<reference evidence="1 2" key="1">
    <citation type="journal article" date="2022" name="New Phytol.">
        <title>Ecological generalism drives hyperdiversity of secondary metabolite gene clusters in xylarialean endophytes.</title>
        <authorList>
            <person name="Franco M.E.E."/>
            <person name="Wisecaver J.H."/>
            <person name="Arnold A.E."/>
            <person name="Ju Y.M."/>
            <person name="Slot J.C."/>
            <person name="Ahrendt S."/>
            <person name="Moore L.P."/>
            <person name="Eastman K.E."/>
            <person name="Scott K."/>
            <person name="Konkel Z."/>
            <person name="Mondo S.J."/>
            <person name="Kuo A."/>
            <person name="Hayes R.D."/>
            <person name="Haridas S."/>
            <person name="Andreopoulos B."/>
            <person name="Riley R."/>
            <person name="LaButti K."/>
            <person name="Pangilinan J."/>
            <person name="Lipzen A."/>
            <person name="Amirebrahimi M."/>
            <person name="Yan J."/>
            <person name="Adam C."/>
            <person name="Keymanesh K."/>
            <person name="Ng V."/>
            <person name="Louie K."/>
            <person name="Northen T."/>
            <person name="Drula E."/>
            <person name="Henrissat B."/>
            <person name="Hsieh H.M."/>
            <person name="Youens-Clark K."/>
            <person name="Lutzoni F."/>
            <person name="Miadlikowska J."/>
            <person name="Eastwood D.C."/>
            <person name="Hamelin R.C."/>
            <person name="Grigoriev I.V."/>
            <person name="U'Ren J.M."/>
        </authorList>
    </citation>
    <scope>NUCLEOTIDE SEQUENCE [LARGE SCALE GENOMIC DNA]</scope>
    <source>
        <strain evidence="1 2">CBS 119005</strain>
    </source>
</reference>
<evidence type="ECO:0000313" key="2">
    <source>
        <dbReference type="Proteomes" id="UP001497700"/>
    </source>
</evidence>
<protein>
    <submittedName>
        <fullName evidence="1">Thioesterase/thiol ester dehydrase-isomerase</fullName>
    </submittedName>
</protein>
<gene>
    <name evidence="1" type="ORF">F4820DRAFT_448441</name>
</gene>
<comment type="caution">
    <text evidence="1">The sequence shown here is derived from an EMBL/GenBank/DDBJ whole genome shotgun (WGS) entry which is preliminary data.</text>
</comment>
<sequence>MPDLAGIKPEDIPKEQLQEEITASITKDIPLLQLDAEQEPFDWRPLDNPLTPDPTHFRQRSFVRSPPLLSDDISVHQAALAHLSDTYMLGAVLVANQAFVGEKFRNVAFGASLNQNISLHDPAARVGGWMLAERDISWGSGGRVLIHQRFWNIESGRLVMSGSQDGLIRLKNAKL</sequence>
<organism evidence="1 2">
    <name type="scientific">Hypoxylon rubiginosum</name>
    <dbReference type="NCBI Taxonomy" id="110542"/>
    <lineage>
        <taxon>Eukaryota</taxon>
        <taxon>Fungi</taxon>
        <taxon>Dikarya</taxon>
        <taxon>Ascomycota</taxon>
        <taxon>Pezizomycotina</taxon>
        <taxon>Sordariomycetes</taxon>
        <taxon>Xylariomycetidae</taxon>
        <taxon>Xylariales</taxon>
        <taxon>Hypoxylaceae</taxon>
        <taxon>Hypoxylon</taxon>
    </lineage>
</organism>
<evidence type="ECO:0000313" key="1">
    <source>
        <dbReference type="EMBL" id="KAI4865096.1"/>
    </source>
</evidence>
<name>A0ACB9Z0R8_9PEZI</name>
<proteinExistence type="predicted"/>
<dbReference type="Proteomes" id="UP001497700">
    <property type="component" value="Unassembled WGS sequence"/>
</dbReference>